<dbReference type="InterPro" id="IPR017930">
    <property type="entry name" value="Myb_dom"/>
</dbReference>
<name>A0A5D4QZ20_9BACI</name>
<dbReference type="Pfam" id="PF13921">
    <property type="entry name" value="Myb_DNA-bind_6"/>
    <property type="match status" value="1"/>
</dbReference>
<gene>
    <name evidence="4" type="ORF">FZD51_21155</name>
</gene>
<evidence type="ECO:0000259" key="2">
    <source>
        <dbReference type="PROSITE" id="PS50090"/>
    </source>
</evidence>
<evidence type="ECO:0000313" key="5">
    <source>
        <dbReference type="Proteomes" id="UP000322139"/>
    </source>
</evidence>
<evidence type="ECO:0000313" key="4">
    <source>
        <dbReference type="EMBL" id="TYS44383.1"/>
    </source>
</evidence>
<organism evidence="4 5">
    <name type="scientific">Bacillus infantis</name>
    <dbReference type="NCBI Taxonomy" id="324767"/>
    <lineage>
        <taxon>Bacteria</taxon>
        <taxon>Bacillati</taxon>
        <taxon>Bacillota</taxon>
        <taxon>Bacilli</taxon>
        <taxon>Bacillales</taxon>
        <taxon>Bacillaceae</taxon>
        <taxon>Bacillus</taxon>
    </lineage>
</organism>
<feature type="coiled-coil region" evidence="1">
    <location>
        <begin position="100"/>
        <end position="138"/>
    </location>
</feature>
<feature type="domain" description="HTH myb-type" evidence="3">
    <location>
        <begin position="1"/>
        <end position="60"/>
    </location>
</feature>
<dbReference type="Proteomes" id="UP000322139">
    <property type="component" value="Unassembled WGS sequence"/>
</dbReference>
<dbReference type="InterPro" id="IPR009057">
    <property type="entry name" value="Homeodomain-like_sf"/>
</dbReference>
<keyword evidence="1" id="KW-0175">Coiled coil</keyword>
<dbReference type="PROSITE" id="PS50090">
    <property type="entry name" value="MYB_LIKE"/>
    <property type="match status" value="1"/>
</dbReference>
<dbReference type="EMBL" id="VTER01000012">
    <property type="protein sequence ID" value="TYS44383.1"/>
    <property type="molecule type" value="Genomic_DNA"/>
</dbReference>
<reference evidence="4 5" key="1">
    <citation type="submission" date="2019-08" db="EMBL/GenBank/DDBJ databases">
        <title>Bacillus genomes from the desert of Cuatro Cienegas, Coahuila.</title>
        <authorList>
            <person name="Olmedo-Alvarez G."/>
        </authorList>
    </citation>
    <scope>NUCLEOTIDE SEQUENCE [LARGE SCALE GENOMIC DNA]</scope>
    <source>
        <strain evidence="4 5">CH446_14T</strain>
    </source>
</reference>
<proteinExistence type="predicted"/>
<dbReference type="InterPro" id="IPR001005">
    <property type="entry name" value="SANT/Myb"/>
</dbReference>
<evidence type="ECO:0000259" key="3">
    <source>
        <dbReference type="PROSITE" id="PS51294"/>
    </source>
</evidence>
<dbReference type="SUPFAM" id="SSF46689">
    <property type="entry name" value="Homeodomain-like"/>
    <property type="match status" value="1"/>
</dbReference>
<feature type="domain" description="Myb-like" evidence="2">
    <location>
        <begin position="1"/>
        <end position="56"/>
    </location>
</feature>
<dbReference type="AlphaFoldDB" id="A0A5D4QZ20"/>
<protein>
    <submittedName>
        <fullName evidence="4">Uncharacterized protein</fullName>
    </submittedName>
</protein>
<comment type="caution">
    <text evidence="4">The sequence shown here is derived from an EMBL/GenBank/DDBJ whole genome shotgun (WGS) entry which is preliminary data.</text>
</comment>
<accession>A0A5D4QZ20</accession>
<sequence length="160" mass="18194">MTAKNKKWTAEEDRLLMEAMEEGTNQGRTKQACYEEAAKKLARTATACRARYNILLKHQAAPSVKQDNREDPALGDILGLRDGLAFLQKLQSLIPLINEQKELQEESAKLAERNKLLEKELEDKHLKLQEYLQKYEEMFGILKEAGIMAEEAGIGVKVIH</sequence>
<evidence type="ECO:0000256" key="1">
    <source>
        <dbReference type="SAM" id="Coils"/>
    </source>
</evidence>
<dbReference type="RefSeq" id="WP_148976559.1">
    <property type="nucleotide sequence ID" value="NZ_VTER01000012.1"/>
</dbReference>
<dbReference type="PROSITE" id="PS51294">
    <property type="entry name" value="HTH_MYB"/>
    <property type="match status" value="1"/>
</dbReference>
<dbReference type="Gene3D" id="1.10.10.60">
    <property type="entry name" value="Homeodomain-like"/>
    <property type="match status" value="1"/>
</dbReference>